<feature type="region of interest" description="Disordered" evidence="5">
    <location>
        <begin position="301"/>
        <end position="326"/>
    </location>
</feature>
<keyword evidence="3" id="KW-0238">DNA-binding</keyword>
<dbReference type="InterPro" id="IPR036388">
    <property type="entry name" value="WH-like_DNA-bd_sf"/>
</dbReference>
<protein>
    <submittedName>
        <fullName evidence="7">LysR family transcriptional regulator</fullName>
    </submittedName>
</protein>
<evidence type="ECO:0000256" key="5">
    <source>
        <dbReference type="SAM" id="MobiDB-lite"/>
    </source>
</evidence>
<dbReference type="AlphaFoldDB" id="A0A5B2VEP5"/>
<dbReference type="Gene3D" id="1.10.10.10">
    <property type="entry name" value="Winged helix-like DNA-binding domain superfamily/Winged helix DNA-binding domain"/>
    <property type="match status" value="1"/>
</dbReference>
<dbReference type="InterPro" id="IPR058163">
    <property type="entry name" value="LysR-type_TF_proteobact-type"/>
</dbReference>
<proteinExistence type="inferred from homology"/>
<keyword evidence="4" id="KW-0804">Transcription</keyword>
<dbReference type="SUPFAM" id="SSF46785">
    <property type="entry name" value="Winged helix' DNA-binding domain"/>
    <property type="match status" value="1"/>
</dbReference>
<dbReference type="Gene3D" id="3.40.190.290">
    <property type="match status" value="1"/>
</dbReference>
<dbReference type="OrthoDB" id="9796526at2"/>
<evidence type="ECO:0000256" key="3">
    <source>
        <dbReference type="ARBA" id="ARBA00023125"/>
    </source>
</evidence>
<evidence type="ECO:0000256" key="2">
    <source>
        <dbReference type="ARBA" id="ARBA00023015"/>
    </source>
</evidence>
<evidence type="ECO:0000256" key="4">
    <source>
        <dbReference type="ARBA" id="ARBA00023163"/>
    </source>
</evidence>
<reference evidence="7 8" key="2">
    <citation type="submission" date="2019-09" db="EMBL/GenBank/DDBJ databases">
        <authorList>
            <person name="Jin C."/>
        </authorList>
    </citation>
    <scope>NUCLEOTIDE SEQUENCE [LARGE SCALE GENOMIC DNA]</scope>
    <source>
        <strain evidence="7 8">BN140002</strain>
    </source>
</reference>
<keyword evidence="8" id="KW-1185">Reference proteome</keyword>
<accession>A0A5B2VEP5</accession>
<comment type="similarity">
    <text evidence="1">Belongs to the LysR transcriptional regulatory family.</text>
</comment>
<organism evidence="7 8">
    <name type="scientific">Salinarimonas soli</name>
    <dbReference type="NCBI Taxonomy" id="1638099"/>
    <lineage>
        <taxon>Bacteria</taxon>
        <taxon>Pseudomonadati</taxon>
        <taxon>Pseudomonadota</taxon>
        <taxon>Alphaproteobacteria</taxon>
        <taxon>Hyphomicrobiales</taxon>
        <taxon>Salinarimonadaceae</taxon>
        <taxon>Salinarimonas</taxon>
    </lineage>
</organism>
<reference evidence="7 8" key="1">
    <citation type="submission" date="2019-09" db="EMBL/GenBank/DDBJ databases">
        <title>Salinarimonas rosea gen. nov., sp. nov., a new member of the a-2 subgroup of the Proteobacteria.</title>
        <authorList>
            <person name="Liu J."/>
        </authorList>
    </citation>
    <scope>NUCLEOTIDE SEQUENCE [LARGE SCALE GENOMIC DNA]</scope>
    <source>
        <strain evidence="7 8">BN140002</strain>
    </source>
</reference>
<dbReference type="PANTHER" id="PTHR30537">
    <property type="entry name" value="HTH-TYPE TRANSCRIPTIONAL REGULATOR"/>
    <property type="match status" value="1"/>
</dbReference>
<dbReference type="GO" id="GO:0006351">
    <property type="term" value="P:DNA-templated transcription"/>
    <property type="evidence" value="ECO:0007669"/>
    <property type="project" value="TreeGrafter"/>
</dbReference>
<dbReference type="InterPro" id="IPR005119">
    <property type="entry name" value="LysR_subst-bd"/>
</dbReference>
<dbReference type="Pfam" id="PF03466">
    <property type="entry name" value="LysR_substrate"/>
    <property type="match status" value="1"/>
</dbReference>
<dbReference type="PANTHER" id="PTHR30537:SF3">
    <property type="entry name" value="TRANSCRIPTIONAL REGULATORY PROTEIN"/>
    <property type="match status" value="1"/>
</dbReference>
<gene>
    <name evidence="7" type="ORF">F0L46_09180</name>
</gene>
<comment type="caution">
    <text evidence="7">The sequence shown here is derived from an EMBL/GenBank/DDBJ whole genome shotgun (WGS) entry which is preliminary data.</text>
</comment>
<evidence type="ECO:0000259" key="6">
    <source>
        <dbReference type="PROSITE" id="PS50931"/>
    </source>
</evidence>
<keyword evidence="2" id="KW-0805">Transcription regulation</keyword>
<dbReference type="InterPro" id="IPR000847">
    <property type="entry name" value="LysR_HTH_N"/>
</dbReference>
<dbReference type="SUPFAM" id="SSF53850">
    <property type="entry name" value="Periplasmic binding protein-like II"/>
    <property type="match status" value="1"/>
</dbReference>
<evidence type="ECO:0000313" key="7">
    <source>
        <dbReference type="EMBL" id="KAA2237581.1"/>
    </source>
</evidence>
<dbReference type="PROSITE" id="PS50931">
    <property type="entry name" value="HTH_LYSR"/>
    <property type="match status" value="1"/>
</dbReference>
<dbReference type="Proteomes" id="UP000323142">
    <property type="component" value="Unassembled WGS sequence"/>
</dbReference>
<dbReference type="GO" id="GO:0043565">
    <property type="term" value="F:sequence-specific DNA binding"/>
    <property type="evidence" value="ECO:0007669"/>
    <property type="project" value="TreeGrafter"/>
</dbReference>
<dbReference type="Pfam" id="PF00126">
    <property type="entry name" value="HTH_1"/>
    <property type="match status" value="1"/>
</dbReference>
<dbReference type="GO" id="GO:0003700">
    <property type="term" value="F:DNA-binding transcription factor activity"/>
    <property type="evidence" value="ECO:0007669"/>
    <property type="project" value="InterPro"/>
</dbReference>
<feature type="domain" description="HTH lysR-type" evidence="6">
    <location>
        <begin position="8"/>
        <end position="65"/>
    </location>
</feature>
<sequence>MMDPAKALAWDDFRLVKSIAEARGLTGAAERLGVNHSTVFRRLGQLEESLGLKLFERHRTGYQLTAAGEEMQALASRMDEDVATFARKLAGQALSPAGELRVTTNDTLLVHLLTPIFARFCAQCSEIRLDVVLANQALNLSKRDADVAIRATDNPPENLVGRRAATIAWAIYGRAADFPQPEGLSLTDLLDRTWVALGDNLGVLKVARFVRERVPSERIVYKVNTVLGLTEAVEAGIGIGPLPCFIADDRPGLVRLAPPNPEFSTGLWLLTHPDLRQSARVRAFLDFVAIEVAKVRRRIEGEAGREDQPPMNAPTNPPMAASSARS</sequence>
<name>A0A5B2VEP5_9HYPH</name>
<dbReference type="EMBL" id="VUOA01000019">
    <property type="protein sequence ID" value="KAA2237581.1"/>
    <property type="molecule type" value="Genomic_DNA"/>
</dbReference>
<dbReference type="InterPro" id="IPR036390">
    <property type="entry name" value="WH_DNA-bd_sf"/>
</dbReference>
<evidence type="ECO:0000313" key="8">
    <source>
        <dbReference type="Proteomes" id="UP000323142"/>
    </source>
</evidence>
<evidence type="ECO:0000256" key="1">
    <source>
        <dbReference type="ARBA" id="ARBA00009437"/>
    </source>
</evidence>